<reference evidence="14" key="4">
    <citation type="submission" date="2025-08" db="UniProtKB">
        <authorList>
            <consortium name="Ensembl"/>
        </authorList>
    </citation>
    <scope>IDENTIFICATION</scope>
</reference>
<keyword evidence="6" id="KW-0010">Activator</keyword>
<organism evidence="14 15">
    <name type="scientific">Callorhinchus milii</name>
    <name type="common">Ghost shark</name>
    <dbReference type="NCBI Taxonomy" id="7868"/>
    <lineage>
        <taxon>Eukaryota</taxon>
        <taxon>Metazoa</taxon>
        <taxon>Chordata</taxon>
        <taxon>Craniata</taxon>
        <taxon>Vertebrata</taxon>
        <taxon>Chondrichthyes</taxon>
        <taxon>Holocephali</taxon>
        <taxon>Chimaeriformes</taxon>
        <taxon>Callorhinchidae</taxon>
        <taxon>Callorhinchus</taxon>
    </lineage>
</organism>
<evidence type="ECO:0000256" key="12">
    <source>
        <dbReference type="SAM" id="MobiDB-lite"/>
    </source>
</evidence>
<comment type="subcellular location">
    <subcellularLocation>
        <location evidence="1 11">Nucleus</location>
    </subcellularLocation>
</comment>
<keyword evidence="9" id="KW-0131">Cell cycle</keyword>
<sequence>MECLKLKDLSARKNRSDFPPDVLKDESKIAQKENMFMEPSRTLPRTPVKAELTPTAVSKRKACTPDHIQMTPNKHMDKSQSDPWTPTANLKMLISAASPDIRDREKKKELFRQIENERVESISDVIQFGVVGDGTADEFEPQRPSRKQKSLGLLCQKFLARYPDYPTSTEKTEISLDEVATELRVERRRIYDIVNVLESLHLVSRMAKNQYSWHGLHNLSHTLAALKRRGEQHRYAEQMVCIRHKELDVEFDCEEPKRNGVHKAHAGSQEFSGRMKYAENDCRSVSLNSRKDKSLRIMSEKFVMLFLVSKTNIVALDIAAKILIEESQHDSADQSKFKTKIRRLYDIANVLTSLGLIKKVHVTEERGRKPAFKWLGPIHAHKSEGIQKIVTTPAALSRNSEDTALPLVHTKEKLARHASFPTLRAVQTEKIATQSAPCSPVNVRQVRTIRSEANYNKMAQLAAVCRLQFEEDKNSKPRPEVNTCQTQSVSSAPSLSHPIFMTSSKVAADSLMKPLFQPEVTLPVCLPDGTNGQLTVVPQSVASTANKAHFCFLENQPFLFVQNLSSAPVFMLYENGDPTARTSTAGSGGIEASLKGEALPTRPEEASPVCSDPSRKRSAAEFCRKILVCSEESEPAAKQAKMICFTQSSGERYSEVPVSTLIKGHSTQQNGSQGNRIEIQCSKNSSETNALPSSQALNPDTELNSATTYQCGEGNAGQQLAGTLCFVEEADNKSEAVSPAVQAVREDNQEYPIRSGRRVPRDCPPRSAVSEHSESAQGKNDETLPFTQYLNLSSASGE</sequence>
<dbReference type="PANTHER" id="PTHR12081:SF25">
    <property type="entry name" value="TRANSCRIPTION FACTOR E2F7"/>
    <property type="match status" value="1"/>
</dbReference>
<keyword evidence="15" id="KW-1185">Reference proteome</keyword>
<gene>
    <name evidence="14" type="primary">e2f7</name>
</gene>
<evidence type="ECO:0000256" key="11">
    <source>
        <dbReference type="RuleBase" id="RU003796"/>
    </source>
</evidence>
<evidence type="ECO:0000256" key="10">
    <source>
        <dbReference type="ARBA" id="ARBA00039675"/>
    </source>
</evidence>
<dbReference type="STRING" id="7868.ENSCMIP00000025131"/>
<comment type="similarity">
    <text evidence="2 11">Belongs to the E2F/DP family.</text>
</comment>
<evidence type="ECO:0000256" key="4">
    <source>
        <dbReference type="ARBA" id="ARBA00023015"/>
    </source>
</evidence>
<dbReference type="GO" id="GO:0090575">
    <property type="term" value="C:RNA polymerase II transcription regulator complex"/>
    <property type="evidence" value="ECO:0007669"/>
    <property type="project" value="TreeGrafter"/>
</dbReference>
<keyword evidence="8 11" id="KW-0539">Nucleus</keyword>
<proteinExistence type="inferred from homology"/>
<dbReference type="GeneTree" id="ENSGT00940000157713"/>
<feature type="domain" description="E2F/DP family winged-helix DNA-binding" evidence="13">
    <location>
        <begin position="146"/>
        <end position="215"/>
    </location>
</feature>
<dbReference type="SUPFAM" id="SSF46785">
    <property type="entry name" value="Winged helix' DNA-binding domain"/>
    <property type="match status" value="2"/>
</dbReference>
<dbReference type="InterPro" id="IPR036388">
    <property type="entry name" value="WH-like_DNA-bd_sf"/>
</dbReference>
<dbReference type="Pfam" id="PF02319">
    <property type="entry name" value="WHD_E2F_TDP"/>
    <property type="match status" value="2"/>
</dbReference>
<evidence type="ECO:0000313" key="15">
    <source>
        <dbReference type="Proteomes" id="UP000314986"/>
    </source>
</evidence>
<evidence type="ECO:0000256" key="6">
    <source>
        <dbReference type="ARBA" id="ARBA00023159"/>
    </source>
</evidence>
<name>A0A4W3ICB6_CALMI</name>
<evidence type="ECO:0000256" key="2">
    <source>
        <dbReference type="ARBA" id="ARBA00010940"/>
    </source>
</evidence>
<dbReference type="InParanoid" id="A0A4W3ICB6"/>
<dbReference type="InterPro" id="IPR015633">
    <property type="entry name" value="E2F"/>
</dbReference>
<evidence type="ECO:0000256" key="3">
    <source>
        <dbReference type="ARBA" id="ARBA00022491"/>
    </source>
</evidence>
<keyword evidence="7 11" id="KW-0804">Transcription</keyword>
<dbReference type="InterPro" id="IPR003316">
    <property type="entry name" value="E2F_WHTH_DNA-bd_dom"/>
</dbReference>
<dbReference type="Gene3D" id="1.10.10.10">
    <property type="entry name" value="Winged helix-like DNA-binding domain superfamily/Winged helix DNA-binding domain"/>
    <property type="match status" value="2"/>
</dbReference>
<feature type="region of interest" description="Disordered" evidence="12">
    <location>
        <begin position="1"/>
        <end position="22"/>
    </location>
</feature>
<evidence type="ECO:0000256" key="5">
    <source>
        <dbReference type="ARBA" id="ARBA00023125"/>
    </source>
</evidence>
<accession>A0A4W3ICB6</accession>
<feature type="domain" description="E2F/DP family winged-helix DNA-binding" evidence="13">
    <location>
        <begin position="290"/>
        <end position="376"/>
    </location>
</feature>
<dbReference type="Proteomes" id="UP000314986">
    <property type="component" value="Unassembled WGS sequence"/>
</dbReference>
<reference evidence="14" key="5">
    <citation type="submission" date="2025-09" db="UniProtKB">
        <authorList>
            <consortium name="Ensembl"/>
        </authorList>
    </citation>
    <scope>IDENTIFICATION</scope>
</reference>
<evidence type="ECO:0000256" key="1">
    <source>
        <dbReference type="ARBA" id="ARBA00004123"/>
    </source>
</evidence>
<evidence type="ECO:0000256" key="7">
    <source>
        <dbReference type="ARBA" id="ARBA00023163"/>
    </source>
</evidence>
<keyword evidence="5 11" id="KW-0238">DNA-binding</keyword>
<feature type="compositionally biased region" description="Basic and acidic residues" evidence="12">
    <location>
        <begin position="759"/>
        <end position="782"/>
    </location>
</feature>
<evidence type="ECO:0000313" key="14">
    <source>
        <dbReference type="Ensembl" id="ENSCMIP00000025131.1"/>
    </source>
</evidence>
<dbReference type="PANTHER" id="PTHR12081">
    <property type="entry name" value="TRANSCRIPTION FACTOR E2F"/>
    <property type="match status" value="1"/>
</dbReference>
<feature type="region of interest" description="Disordered" evidence="12">
    <location>
        <begin position="737"/>
        <end position="798"/>
    </location>
</feature>
<dbReference type="FunFam" id="1.10.10.10:FF:000100">
    <property type="entry name" value="E2F transcription factor 8"/>
    <property type="match status" value="1"/>
</dbReference>
<dbReference type="FunFam" id="1.10.10.10:FF:000073">
    <property type="entry name" value="E2F transcription factor 8"/>
    <property type="match status" value="1"/>
</dbReference>
<evidence type="ECO:0000256" key="8">
    <source>
        <dbReference type="ARBA" id="ARBA00023242"/>
    </source>
</evidence>
<protein>
    <recommendedName>
        <fullName evidence="10">Transcription factor E2F7</fullName>
    </recommendedName>
</protein>
<keyword evidence="3" id="KW-0678">Repressor</keyword>
<evidence type="ECO:0000256" key="9">
    <source>
        <dbReference type="ARBA" id="ARBA00023306"/>
    </source>
</evidence>
<dbReference type="GO" id="GO:0002040">
    <property type="term" value="P:sprouting angiogenesis"/>
    <property type="evidence" value="ECO:0007669"/>
    <property type="project" value="UniProtKB-ARBA"/>
</dbReference>
<evidence type="ECO:0000259" key="13">
    <source>
        <dbReference type="SMART" id="SM01372"/>
    </source>
</evidence>
<dbReference type="Ensembl" id="ENSCMIT00000025544.1">
    <property type="protein sequence ID" value="ENSCMIP00000025131.1"/>
    <property type="gene ID" value="ENSCMIG00000011059.1"/>
</dbReference>
<dbReference type="GO" id="GO:0000981">
    <property type="term" value="F:DNA-binding transcription factor activity, RNA polymerase II-specific"/>
    <property type="evidence" value="ECO:0007669"/>
    <property type="project" value="TreeGrafter"/>
</dbReference>
<reference evidence="15" key="2">
    <citation type="journal article" date="2007" name="PLoS Biol.">
        <title>Survey sequencing and comparative analysis of the elephant shark (Callorhinchus milii) genome.</title>
        <authorList>
            <person name="Venkatesh B."/>
            <person name="Kirkness E.F."/>
            <person name="Loh Y.H."/>
            <person name="Halpern A.L."/>
            <person name="Lee A.P."/>
            <person name="Johnson J."/>
            <person name="Dandona N."/>
            <person name="Viswanathan L.D."/>
            <person name="Tay A."/>
            <person name="Venter J.C."/>
            <person name="Strausberg R.L."/>
            <person name="Brenner S."/>
        </authorList>
    </citation>
    <scope>NUCLEOTIDE SEQUENCE [LARGE SCALE GENOMIC DNA]</scope>
</reference>
<dbReference type="GO" id="GO:0045892">
    <property type="term" value="P:negative regulation of DNA-templated transcription"/>
    <property type="evidence" value="ECO:0007669"/>
    <property type="project" value="UniProtKB-ARBA"/>
</dbReference>
<reference evidence="15" key="3">
    <citation type="journal article" date="2014" name="Nature">
        <title>Elephant shark genome provides unique insights into gnathostome evolution.</title>
        <authorList>
            <consortium name="International Elephant Shark Genome Sequencing Consortium"/>
            <person name="Venkatesh B."/>
            <person name="Lee A.P."/>
            <person name="Ravi V."/>
            <person name="Maurya A.K."/>
            <person name="Lian M.M."/>
            <person name="Swann J.B."/>
            <person name="Ohta Y."/>
            <person name="Flajnik M.F."/>
            <person name="Sutoh Y."/>
            <person name="Kasahara M."/>
            <person name="Hoon S."/>
            <person name="Gangu V."/>
            <person name="Roy S.W."/>
            <person name="Irimia M."/>
            <person name="Korzh V."/>
            <person name="Kondrychyn I."/>
            <person name="Lim Z.W."/>
            <person name="Tay B.H."/>
            <person name="Tohari S."/>
            <person name="Kong K.W."/>
            <person name="Ho S."/>
            <person name="Lorente-Galdos B."/>
            <person name="Quilez J."/>
            <person name="Marques-Bonet T."/>
            <person name="Raney B.J."/>
            <person name="Ingham P.W."/>
            <person name="Tay A."/>
            <person name="Hillier L.W."/>
            <person name="Minx P."/>
            <person name="Boehm T."/>
            <person name="Wilson R.K."/>
            <person name="Brenner S."/>
            <person name="Warren W.C."/>
        </authorList>
    </citation>
    <scope>NUCLEOTIDE SEQUENCE [LARGE SCALE GENOMIC DNA]</scope>
</reference>
<reference evidence="15" key="1">
    <citation type="journal article" date="2006" name="Science">
        <title>Ancient noncoding elements conserved in the human genome.</title>
        <authorList>
            <person name="Venkatesh B."/>
            <person name="Kirkness E.F."/>
            <person name="Loh Y.H."/>
            <person name="Halpern A.L."/>
            <person name="Lee A.P."/>
            <person name="Johnson J."/>
            <person name="Dandona N."/>
            <person name="Viswanathan L.D."/>
            <person name="Tay A."/>
            <person name="Venter J.C."/>
            <person name="Strausberg R.L."/>
            <person name="Brenner S."/>
        </authorList>
    </citation>
    <scope>NUCLEOTIDE SEQUENCE [LARGE SCALE GENOMIC DNA]</scope>
</reference>
<dbReference type="AlphaFoldDB" id="A0A4W3ICB6"/>
<dbReference type="SMART" id="SM01372">
    <property type="entry name" value="E2F_TDP"/>
    <property type="match status" value="2"/>
</dbReference>
<feature type="compositionally biased region" description="Polar residues" evidence="12">
    <location>
        <begin position="785"/>
        <end position="798"/>
    </location>
</feature>
<dbReference type="InterPro" id="IPR036390">
    <property type="entry name" value="WH_DNA-bd_sf"/>
</dbReference>
<keyword evidence="4 11" id="KW-0805">Transcription regulation</keyword>
<dbReference type="GO" id="GO:0000978">
    <property type="term" value="F:RNA polymerase II cis-regulatory region sequence-specific DNA binding"/>
    <property type="evidence" value="ECO:0007669"/>
    <property type="project" value="InterPro"/>
</dbReference>